<dbReference type="GO" id="GO:0016887">
    <property type="term" value="F:ATP hydrolysis activity"/>
    <property type="evidence" value="ECO:0007669"/>
    <property type="project" value="TreeGrafter"/>
</dbReference>
<organism evidence="2 3">
    <name type="scientific">Vannielia litorea</name>
    <dbReference type="NCBI Taxonomy" id="1217970"/>
    <lineage>
        <taxon>Bacteria</taxon>
        <taxon>Pseudomonadati</taxon>
        <taxon>Pseudomonadota</taxon>
        <taxon>Alphaproteobacteria</taxon>
        <taxon>Rhodobacterales</taxon>
        <taxon>Paracoccaceae</taxon>
        <taxon>Vannielia</taxon>
    </lineage>
</organism>
<proteinExistence type="predicted"/>
<dbReference type="Gene3D" id="3.40.50.300">
    <property type="entry name" value="P-loop containing nucleotide triphosphate hydrolases"/>
    <property type="match status" value="1"/>
</dbReference>
<dbReference type="GO" id="GO:0005524">
    <property type="term" value="F:ATP binding"/>
    <property type="evidence" value="ECO:0007669"/>
    <property type="project" value="TreeGrafter"/>
</dbReference>
<name>A0A1N6EAL0_9RHOB</name>
<dbReference type="RefSeq" id="WP_074254699.1">
    <property type="nucleotide sequence ID" value="NZ_FSRL01000001.1"/>
</dbReference>
<dbReference type="GO" id="GO:0005829">
    <property type="term" value="C:cytosol"/>
    <property type="evidence" value="ECO:0007669"/>
    <property type="project" value="TreeGrafter"/>
</dbReference>
<dbReference type="GO" id="GO:0051782">
    <property type="term" value="P:negative regulation of cell division"/>
    <property type="evidence" value="ECO:0007669"/>
    <property type="project" value="TreeGrafter"/>
</dbReference>
<dbReference type="EMBL" id="FSRL01000001">
    <property type="protein sequence ID" value="SIN80059.1"/>
    <property type="molecule type" value="Genomic_DNA"/>
</dbReference>
<dbReference type="STRING" id="1217970.SAMN05444002_0522"/>
<protein>
    <submittedName>
        <fullName evidence="2">Pilus assembly protein CpaE</fullName>
    </submittedName>
</protein>
<evidence type="ECO:0000313" key="3">
    <source>
        <dbReference type="Proteomes" id="UP000184932"/>
    </source>
</evidence>
<dbReference type="Pfam" id="PF13614">
    <property type="entry name" value="AAA_31"/>
    <property type="match status" value="1"/>
</dbReference>
<dbReference type="InterPro" id="IPR050625">
    <property type="entry name" value="ParA/MinD_ATPase"/>
</dbReference>
<reference evidence="3" key="1">
    <citation type="submission" date="2016-11" db="EMBL/GenBank/DDBJ databases">
        <authorList>
            <person name="Varghese N."/>
            <person name="Submissions S."/>
        </authorList>
    </citation>
    <scope>NUCLEOTIDE SEQUENCE [LARGE SCALE GENOMIC DNA]</scope>
    <source>
        <strain evidence="3">DSM 29440</strain>
    </source>
</reference>
<feature type="domain" description="AAA" evidence="1">
    <location>
        <begin position="162"/>
        <end position="324"/>
    </location>
</feature>
<keyword evidence="3" id="KW-1185">Reference proteome</keyword>
<dbReference type="InterPro" id="IPR025669">
    <property type="entry name" value="AAA_dom"/>
</dbReference>
<dbReference type="Proteomes" id="UP000184932">
    <property type="component" value="Unassembled WGS sequence"/>
</dbReference>
<sequence>MTMTAVLQPEPAPITACTVSRDVQNFDLLIEDMETELGESWGDLGFADASAFLDQDEAEELKFFAVALDSQDEANLPEITALITKARDKGVKVILIAEDVSPIVLHQLLHNGADDFVPYPLPENALHDAIERLNKPAPAPVQLAPQAATPTLTATGDRDGVVLAVHGMAGGTGATTFAVNLAYELATQEKKDNPRVCLIDLDFQFGSTATFLDLDRKEAVYEILSDTASMDSSAFMAALQSYNDKIHVLTAPAEMLPLDIATPDDISAVLEVARANFDFVVIDMPTTVCAWTETVLDAAQVYFAPIELDMRSAQNVMRMIRALKSEDLPYEKLRFALNRSPKFTDLSGKARVKRMAEGLDIDIELMLANGAKQVSDSADHGQPLAEFAPKNPLRRDIQKLAQSLLELVKSAEEAA</sequence>
<dbReference type="OrthoDB" id="8281972at2"/>
<dbReference type="AlphaFoldDB" id="A0A1N6EAL0"/>
<dbReference type="SUPFAM" id="SSF52540">
    <property type="entry name" value="P-loop containing nucleoside triphosphate hydrolases"/>
    <property type="match status" value="1"/>
</dbReference>
<dbReference type="GO" id="GO:0009898">
    <property type="term" value="C:cytoplasmic side of plasma membrane"/>
    <property type="evidence" value="ECO:0007669"/>
    <property type="project" value="TreeGrafter"/>
</dbReference>
<evidence type="ECO:0000259" key="1">
    <source>
        <dbReference type="Pfam" id="PF13614"/>
    </source>
</evidence>
<dbReference type="PANTHER" id="PTHR43384">
    <property type="entry name" value="SEPTUM SITE-DETERMINING PROTEIN MIND HOMOLOG, CHLOROPLASTIC-RELATED"/>
    <property type="match status" value="1"/>
</dbReference>
<dbReference type="InterPro" id="IPR027417">
    <property type="entry name" value="P-loop_NTPase"/>
</dbReference>
<gene>
    <name evidence="2" type="ORF">SAMN05444002_0522</name>
</gene>
<evidence type="ECO:0000313" key="2">
    <source>
        <dbReference type="EMBL" id="SIN80059.1"/>
    </source>
</evidence>
<accession>A0A1N6EAL0</accession>
<dbReference type="PANTHER" id="PTHR43384:SF13">
    <property type="entry name" value="SLR0110 PROTEIN"/>
    <property type="match status" value="1"/>
</dbReference>